<keyword evidence="2" id="KW-1185">Reference proteome</keyword>
<evidence type="ECO:0000313" key="2">
    <source>
        <dbReference type="Proteomes" id="UP001163835"/>
    </source>
</evidence>
<protein>
    <submittedName>
        <fullName evidence="1">Uncharacterized protein</fullName>
    </submittedName>
</protein>
<dbReference type="Proteomes" id="UP001163835">
    <property type="component" value="Unassembled WGS sequence"/>
</dbReference>
<organism evidence="1 2">
    <name type="scientific">Lentinula aff. lateritia</name>
    <dbReference type="NCBI Taxonomy" id="2804960"/>
    <lineage>
        <taxon>Eukaryota</taxon>
        <taxon>Fungi</taxon>
        <taxon>Dikarya</taxon>
        <taxon>Basidiomycota</taxon>
        <taxon>Agaricomycotina</taxon>
        <taxon>Agaricomycetes</taxon>
        <taxon>Agaricomycetidae</taxon>
        <taxon>Agaricales</taxon>
        <taxon>Marasmiineae</taxon>
        <taxon>Omphalotaceae</taxon>
        <taxon>Lentinula</taxon>
    </lineage>
</organism>
<comment type="caution">
    <text evidence="1">The sequence shown here is derived from an EMBL/GenBank/DDBJ whole genome shotgun (WGS) entry which is preliminary data.</text>
</comment>
<dbReference type="EMBL" id="MU795475">
    <property type="protein sequence ID" value="KAJ3806113.1"/>
    <property type="molecule type" value="Genomic_DNA"/>
</dbReference>
<gene>
    <name evidence="1" type="ORF">F5876DRAFT_50620</name>
</gene>
<reference evidence="1" key="1">
    <citation type="submission" date="2022-09" db="EMBL/GenBank/DDBJ databases">
        <title>A Global Phylogenomic Analysis of the Shiitake Genus Lentinula.</title>
        <authorList>
            <consortium name="DOE Joint Genome Institute"/>
            <person name="Sierra-Patev S."/>
            <person name="Min B."/>
            <person name="Naranjo-Ortiz M."/>
            <person name="Looney B."/>
            <person name="Konkel Z."/>
            <person name="Slot J.C."/>
            <person name="Sakamoto Y."/>
            <person name="Steenwyk J.L."/>
            <person name="Rokas A."/>
            <person name="Carro J."/>
            <person name="Camarero S."/>
            <person name="Ferreira P."/>
            <person name="Molpeceres G."/>
            <person name="Ruiz-Duenas F.J."/>
            <person name="Serrano A."/>
            <person name="Henrissat B."/>
            <person name="Drula E."/>
            <person name="Hughes K.W."/>
            <person name="Mata J.L."/>
            <person name="Ishikawa N.K."/>
            <person name="Vargas-Isla R."/>
            <person name="Ushijima S."/>
            <person name="Smith C.A."/>
            <person name="Ahrendt S."/>
            <person name="Andreopoulos W."/>
            <person name="He G."/>
            <person name="Labutti K."/>
            <person name="Lipzen A."/>
            <person name="Ng V."/>
            <person name="Riley R."/>
            <person name="Sandor L."/>
            <person name="Barry K."/>
            <person name="Martinez A.T."/>
            <person name="Xiao Y."/>
            <person name="Gibbons J.G."/>
            <person name="Terashima K."/>
            <person name="Grigoriev I.V."/>
            <person name="Hibbett D.S."/>
        </authorList>
    </citation>
    <scope>NUCLEOTIDE SEQUENCE</scope>
    <source>
        <strain evidence="1">TMI1499</strain>
    </source>
</reference>
<accession>A0ACC1TN87</accession>
<name>A0ACC1TN87_9AGAR</name>
<sequence>QPVPEGWLQQMLEEYQEDHETVVNDLQKLVEEVESVSYETVRVMSKIRKEQADTWRLLDIVKEVCGSEFLDKILRDVHATTRFEMNRRTSGSSSQLIPPTAGEDGGKM</sequence>
<proteinExistence type="predicted"/>
<feature type="non-terminal residue" evidence="1">
    <location>
        <position position="1"/>
    </location>
</feature>
<evidence type="ECO:0000313" key="1">
    <source>
        <dbReference type="EMBL" id="KAJ3806113.1"/>
    </source>
</evidence>